<evidence type="ECO:0000256" key="2">
    <source>
        <dbReference type="ARBA" id="ARBA00022692"/>
    </source>
</evidence>
<gene>
    <name evidence="9" type="ORF">BCON_0043g00140</name>
</gene>
<accession>A0A4Z1IDS7</accession>
<comment type="similarity">
    <text evidence="5">Belongs to the SAT4 family.</text>
</comment>
<dbReference type="PANTHER" id="PTHR33048:SF47">
    <property type="entry name" value="INTEGRAL MEMBRANE PROTEIN-RELATED"/>
    <property type="match status" value="1"/>
</dbReference>
<dbReference type="InterPro" id="IPR049326">
    <property type="entry name" value="Rhodopsin_dom_fungi"/>
</dbReference>
<keyword evidence="4 7" id="KW-0472">Membrane</keyword>
<dbReference type="GO" id="GO:0016020">
    <property type="term" value="C:membrane"/>
    <property type="evidence" value="ECO:0007669"/>
    <property type="project" value="UniProtKB-SubCell"/>
</dbReference>
<dbReference type="Proteomes" id="UP000297527">
    <property type="component" value="Unassembled WGS sequence"/>
</dbReference>
<feature type="domain" description="Rhodopsin" evidence="8">
    <location>
        <begin position="32"/>
        <end position="269"/>
    </location>
</feature>
<comment type="subcellular location">
    <subcellularLocation>
        <location evidence="1">Membrane</location>
        <topology evidence="1">Multi-pass membrane protein</topology>
    </subcellularLocation>
</comment>
<dbReference type="AlphaFoldDB" id="A0A4Z1IDS7"/>
<dbReference type="OrthoDB" id="10017208at2759"/>
<feature type="region of interest" description="Disordered" evidence="6">
    <location>
        <begin position="290"/>
        <end position="317"/>
    </location>
</feature>
<dbReference type="Pfam" id="PF20684">
    <property type="entry name" value="Fung_rhodopsin"/>
    <property type="match status" value="1"/>
</dbReference>
<feature type="transmembrane region" description="Helical" evidence="7">
    <location>
        <begin position="12"/>
        <end position="36"/>
    </location>
</feature>
<dbReference type="EMBL" id="PQXN01000043">
    <property type="protein sequence ID" value="TGO59556.1"/>
    <property type="molecule type" value="Genomic_DNA"/>
</dbReference>
<evidence type="ECO:0000313" key="10">
    <source>
        <dbReference type="Proteomes" id="UP000297527"/>
    </source>
</evidence>
<feature type="transmembrane region" description="Helical" evidence="7">
    <location>
        <begin position="178"/>
        <end position="196"/>
    </location>
</feature>
<feature type="transmembrane region" description="Helical" evidence="7">
    <location>
        <begin position="97"/>
        <end position="114"/>
    </location>
</feature>
<keyword evidence="3 7" id="KW-1133">Transmembrane helix</keyword>
<evidence type="ECO:0000259" key="8">
    <source>
        <dbReference type="Pfam" id="PF20684"/>
    </source>
</evidence>
<name>A0A4Z1IDS7_9HELO</name>
<feature type="transmembrane region" description="Helical" evidence="7">
    <location>
        <begin position="126"/>
        <end position="148"/>
    </location>
</feature>
<feature type="transmembrane region" description="Helical" evidence="7">
    <location>
        <begin position="48"/>
        <end position="77"/>
    </location>
</feature>
<evidence type="ECO:0000313" key="9">
    <source>
        <dbReference type="EMBL" id="TGO59556.1"/>
    </source>
</evidence>
<evidence type="ECO:0000256" key="4">
    <source>
        <dbReference type="ARBA" id="ARBA00023136"/>
    </source>
</evidence>
<dbReference type="PANTHER" id="PTHR33048">
    <property type="entry name" value="PTH11-LIKE INTEGRAL MEMBRANE PROTEIN (AFU_ORTHOLOGUE AFUA_5G11245)"/>
    <property type="match status" value="1"/>
</dbReference>
<evidence type="ECO:0000256" key="1">
    <source>
        <dbReference type="ARBA" id="ARBA00004141"/>
    </source>
</evidence>
<evidence type="ECO:0000256" key="7">
    <source>
        <dbReference type="SAM" id="Phobius"/>
    </source>
</evidence>
<keyword evidence="10" id="KW-1185">Reference proteome</keyword>
<evidence type="ECO:0000256" key="6">
    <source>
        <dbReference type="SAM" id="MobiDB-lite"/>
    </source>
</evidence>
<evidence type="ECO:0000256" key="3">
    <source>
        <dbReference type="ARBA" id="ARBA00022989"/>
    </source>
</evidence>
<sequence>MATVTRRVSPHAVPLIVISTVFQTIAIILVVLRFIAKRANNSFGLDDWFAFLALAFSSGLYTTGILICTIGSAGYHAGVLPPENIERFLLIVYVDNIFYALTLSTIKFSVLVMYRRIFSPVHAFRYALYAVGMIVMGWMIGVLFAQIFTCTPVDGAWSLTAMATAKCIDQTKFYYGNAISNLLTDVIILCLPMPMIWKLNMTAHKKVVLSGVFLLGGFVCVSSIIRIISLAKIDYNDITYTLVDVGIWTSCETPLAITCACLPTLPAYIKSWRQKVGGSRVTKSETALRSLRSKRGTEGHASKNTYETLDEENTPLSTDSGVQKFIGGGEQIHVSHEYSVESSQRV</sequence>
<reference evidence="9 10" key="1">
    <citation type="submission" date="2017-12" db="EMBL/GenBank/DDBJ databases">
        <title>Comparative genomics of Botrytis spp.</title>
        <authorList>
            <person name="Valero-Jimenez C.A."/>
            <person name="Tapia P."/>
            <person name="Veloso J."/>
            <person name="Silva-Moreno E."/>
            <person name="Staats M."/>
            <person name="Valdes J.H."/>
            <person name="Van Kan J.A.L."/>
        </authorList>
    </citation>
    <scope>NUCLEOTIDE SEQUENCE [LARGE SCALE GENOMIC DNA]</scope>
    <source>
        <strain evidence="9 10">MUCL11595</strain>
    </source>
</reference>
<feature type="transmembrane region" description="Helical" evidence="7">
    <location>
        <begin position="208"/>
        <end position="228"/>
    </location>
</feature>
<comment type="caution">
    <text evidence="9">The sequence shown here is derived from an EMBL/GenBank/DDBJ whole genome shotgun (WGS) entry which is preliminary data.</text>
</comment>
<proteinExistence type="inferred from homology"/>
<keyword evidence="2 7" id="KW-0812">Transmembrane</keyword>
<dbReference type="InterPro" id="IPR052337">
    <property type="entry name" value="SAT4-like"/>
</dbReference>
<organism evidence="9 10">
    <name type="scientific">Botryotinia convoluta</name>
    <dbReference type="NCBI Taxonomy" id="54673"/>
    <lineage>
        <taxon>Eukaryota</taxon>
        <taxon>Fungi</taxon>
        <taxon>Dikarya</taxon>
        <taxon>Ascomycota</taxon>
        <taxon>Pezizomycotina</taxon>
        <taxon>Leotiomycetes</taxon>
        <taxon>Helotiales</taxon>
        <taxon>Sclerotiniaceae</taxon>
        <taxon>Botryotinia</taxon>
    </lineage>
</organism>
<protein>
    <recommendedName>
        <fullName evidence="8">Rhodopsin domain-containing protein</fullName>
    </recommendedName>
</protein>
<evidence type="ECO:0000256" key="5">
    <source>
        <dbReference type="ARBA" id="ARBA00038359"/>
    </source>
</evidence>